<evidence type="ECO:0000256" key="1">
    <source>
        <dbReference type="SAM" id="MobiDB-lite"/>
    </source>
</evidence>
<accession>A0A5B7DVY1</accession>
<dbReference type="EMBL" id="VSRR010001438">
    <property type="protein sequence ID" value="MPC25259.1"/>
    <property type="molecule type" value="Genomic_DNA"/>
</dbReference>
<organism evidence="2 3">
    <name type="scientific">Portunus trituberculatus</name>
    <name type="common">Swimming crab</name>
    <name type="synonym">Neptunus trituberculatus</name>
    <dbReference type="NCBI Taxonomy" id="210409"/>
    <lineage>
        <taxon>Eukaryota</taxon>
        <taxon>Metazoa</taxon>
        <taxon>Ecdysozoa</taxon>
        <taxon>Arthropoda</taxon>
        <taxon>Crustacea</taxon>
        <taxon>Multicrustacea</taxon>
        <taxon>Malacostraca</taxon>
        <taxon>Eumalacostraca</taxon>
        <taxon>Eucarida</taxon>
        <taxon>Decapoda</taxon>
        <taxon>Pleocyemata</taxon>
        <taxon>Brachyura</taxon>
        <taxon>Eubrachyura</taxon>
        <taxon>Portunoidea</taxon>
        <taxon>Portunidae</taxon>
        <taxon>Portuninae</taxon>
        <taxon>Portunus</taxon>
    </lineage>
</organism>
<evidence type="ECO:0000313" key="2">
    <source>
        <dbReference type="EMBL" id="MPC25259.1"/>
    </source>
</evidence>
<protein>
    <submittedName>
        <fullName evidence="2">Uncharacterized protein</fullName>
    </submittedName>
</protein>
<name>A0A5B7DVY1_PORTR</name>
<sequence>MVPSFLLQRGWPRPGRPSHALLLHRTSSPPPHGRITSPDVIGLKYVHKNIPDTVTLPFTKPLPFLRRVPTCRDAPTSRASTFTTIPP</sequence>
<evidence type="ECO:0000313" key="3">
    <source>
        <dbReference type="Proteomes" id="UP000324222"/>
    </source>
</evidence>
<feature type="region of interest" description="Disordered" evidence="1">
    <location>
        <begin position="9"/>
        <end position="34"/>
    </location>
</feature>
<gene>
    <name evidence="2" type="ORF">E2C01_018364</name>
</gene>
<proteinExistence type="predicted"/>
<reference evidence="2 3" key="1">
    <citation type="submission" date="2019-05" db="EMBL/GenBank/DDBJ databases">
        <title>Another draft genome of Portunus trituberculatus and its Hox gene families provides insights of decapod evolution.</title>
        <authorList>
            <person name="Jeong J.-H."/>
            <person name="Song I."/>
            <person name="Kim S."/>
            <person name="Choi T."/>
            <person name="Kim D."/>
            <person name="Ryu S."/>
            <person name="Kim W."/>
        </authorList>
    </citation>
    <scope>NUCLEOTIDE SEQUENCE [LARGE SCALE GENOMIC DNA]</scope>
    <source>
        <tissue evidence="2">Muscle</tissue>
    </source>
</reference>
<keyword evidence="3" id="KW-1185">Reference proteome</keyword>
<dbReference type="AlphaFoldDB" id="A0A5B7DVY1"/>
<dbReference type="Proteomes" id="UP000324222">
    <property type="component" value="Unassembled WGS sequence"/>
</dbReference>
<comment type="caution">
    <text evidence="2">The sequence shown here is derived from an EMBL/GenBank/DDBJ whole genome shotgun (WGS) entry which is preliminary data.</text>
</comment>